<gene>
    <name evidence="1" type="ORF">A2W14_06630</name>
</gene>
<name>A0A1F5YRQ5_9BACT</name>
<accession>A0A1F5YRQ5</accession>
<evidence type="ECO:0000313" key="1">
    <source>
        <dbReference type="EMBL" id="OGG02774.1"/>
    </source>
</evidence>
<proteinExistence type="predicted"/>
<dbReference type="Gene3D" id="3.40.50.150">
    <property type="entry name" value="Vaccinia Virus protein VP39"/>
    <property type="match status" value="1"/>
</dbReference>
<dbReference type="Pfam" id="PF13489">
    <property type="entry name" value="Methyltransf_23"/>
    <property type="match status" value="1"/>
</dbReference>
<dbReference type="SUPFAM" id="SSF53335">
    <property type="entry name" value="S-adenosyl-L-methionine-dependent methyltransferases"/>
    <property type="match status" value="1"/>
</dbReference>
<evidence type="ECO:0008006" key="3">
    <source>
        <dbReference type="Google" id="ProtNLM"/>
    </source>
</evidence>
<comment type="caution">
    <text evidence="1">The sequence shown here is derived from an EMBL/GenBank/DDBJ whole genome shotgun (WGS) entry which is preliminary data.</text>
</comment>
<dbReference type="InterPro" id="IPR029063">
    <property type="entry name" value="SAM-dependent_MTases_sf"/>
</dbReference>
<dbReference type="STRING" id="1798371.A2W14_06630"/>
<sequence length="175" mass="20087">MGKLRKKGGYCVQSDLNIIPFRLNTFDIVCAFEVLEHLSNDQEVLINLARVLKNDGKIFISVPLHEKLFNEYDRAVGHVKRYNPEDIEVLFKNAGLTIEKFSGMDVPWPSNKSAKLLVFLERNFPWFIPVSIKAIDSLPFTSSRRPIQLKDWDLTAAQNELAKVSTGFFVLKKQF</sequence>
<organism evidence="1 2">
    <name type="scientific">Candidatus Gottesmanbacteria bacterium RBG_16_37_8</name>
    <dbReference type="NCBI Taxonomy" id="1798371"/>
    <lineage>
        <taxon>Bacteria</taxon>
        <taxon>Candidatus Gottesmaniibacteriota</taxon>
    </lineage>
</organism>
<evidence type="ECO:0000313" key="2">
    <source>
        <dbReference type="Proteomes" id="UP000176665"/>
    </source>
</evidence>
<protein>
    <recommendedName>
        <fullName evidence="3">Methyltransferase type 11 domain-containing protein</fullName>
    </recommendedName>
</protein>
<dbReference type="EMBL" id="MFJA01000052">
    <property type="protein sequence ID" value="OGG02774.1"/>
    <property type="molecule type" value="Genomic_DNA"/>
</dbReference>
<dbReference type="AlphaFoldDB" id="A0A1F5YRQ5"/>
<dbReference type="Proteomes" id="UP000176665">
    <property type="component" value="Unassembled WGS sequence"/>
</dbReference>
<reference evidence="1 2" key="1">
    <citation type="journal article" date="2016" name="Nat. Commun.">
        <title>Thousands of microbial genomes shed light on interconnected biogeochemical processes in an aquifer system.</title>
        <authorList>
            <person name="Anantharaman K."/>
            <person name="Brown C.T."/>
            <person name="Hug L.A."/>
            <person name="Sharon I."/>
            <person name="Castelle C.J."/>
            <person name="Probst A.J."/>
            <person name="Thomas B.C."/>
            <person name="Singh A."/>
            <person name="Wilkins M.J."/>
            <person name="Karaoz U."/>
            <person name="Brodie E.L."/>
            <person name="Williams K.H."/>
            <person name="Hubbard S.S."/>
            <person name="Banfield J.F."/>
        </authorList>
    </citation>
    <scope>NUCLEOTIDE SEQUENCE [LARGE SCALE GENOMIC DNA]</scope>
</reference>